<feature type="domain" description="EF-hand" evidence="3">
    <location>
        <begin position="121"/>
        <end position="156"/>
    </location>
</feature>
<feature type="region of interest" description="Disordered" evidence="2">
    <location>
        <begin position="22"/>
        <end position="60"/>
    </location>
</feature>
<dbReference type="PROSITE" id="PS00018">
    <property type="entry name" value="EF_HAND_1"/>
    <property type="match status" value="1"/>
</dbReference>
<evidence type="ECO:0000313" key="4">
    <source>
        <dbReference type="EMBL" id="CAE7260138.1"/>
    </source>
</evidence>
<evidence type="ECO:0000313" key="5">
    <source>
        <dbReference type="Proteomes" id="UP000649617"/>
    </source>
</evidence>
<dbReference type="Pfam" id="PF13499">
    <property type="entry name" value="EF-hand_7"/>
    <property type="match status" value="1"/>
</dbReference>
<feature type="compositionally biased region" description="Basic and acidic residues" evidence="2">
    <location>
        <begin position="30"/>
        <end position="44"/>
    </location>
</feature>
<feature type="domain" description="EF-hand" evidence="3">
    <location>
        <begin position="157"/>
        <end position="192"/>
    </location>
</feature>
<evidence type="ECO:0000256" key="2">
    <source>
        <dbReference type="SAM" id="MobiDB-lite"/>
    </source>
</evidence>
<organism evidence="4 5">
    <name type="scientific">Symbiodinium pilosum</name>
    <name type="common">Dinoflagellate</name>
    <dbReference type="NCBI Taxonomy" id="2952"/>
    <lineage>
        <taxon>Eukaryota</taxon>
        <taxon>Sar</taxon>
        <taxon>Alveolata</taxon>
        <taxon>Dinophyceae</taxon>
        <taxon>Suessiales</taxon>
        <taxon>Symbiodiniaceae</taxon>
        <taxon>Symbiodinium</taxon>
    </lineage>
</organism>
<dbReference type="GO" id="GO:0005509">
    <property type="term" value="F:calcium ion binding"/>
    <property type="evidence" value="ECO:0007669"/>
    <property type="project" value="InterPro"/>
</dbReference>
<evidence type="ECO:0000256" key="1">
    <source>
        <dbReference type="ARBA" id="ARBA00022837"/>
    </source>
</evidence>
<proteinExistence type="predicted"/>
<dbReference type="InterPro" id="IPR018247">
    <property type="entry name" value="EF_Hand_1_Ca_BS"/>
</dbReference>
<protein>
    <recommendedName>
        <fullName evidence="3">EF-hand domain-containing protein</fullName>
    </recommendedName>
</protein>
<reference evidence="4" key="1">
    <citation type="submission" date="2021-02" db="EMBL/GenBank/DDBJ databases">
        <authorList>
            <person name="Dougan E. K."/>
            <person name="Rhodes N."/>
            <person name="Thang M."/>
            <person name="Chan C."/>
        </authorList>
    </citation>
    <scope>NUCLEOTIDE SEQUENCE</scope>
</reference>
<keyword evidence="1" id="KW-0106">Calcium</keyword>
<comment type="caution">
    <text evidence="4">The sequence shown here is derived from an EMBL/GenBank/DDBJ whole genome shotgun (WGS) entry which is preliminary data.</text>
</comment>
<dbReference type="EMBL" id="CAJNIZ010007667">
    <property type="protein sequence ID" value="CAE7260138.1"/>
    <property type="molecule type" value="Genomic_DNA"/>
</dbReference>
<keyword evidence="5" id="KW-1185">Reference proteome</keyword>
<dbReference type="InterPro" id="IPR011992">
    <property type="entry name" value="EF-hand-dom_pair"/>
</dbReference>
<accession>A0A812M8R4</accession>
<dbReference type="OrthoDB" id="444540at2759"/>
<dbReference type="AlphaFoldDB" id="A0A812M8R4"/>
<feature type="compositionally biased region" description="Polar residues" evidence="2">
    <location>
        <begin position="191"/>
        <end position="205"/>
    </location>
</feature>
<feature type="region of interest" description="Disordered" evidence="2">
    <location>
        <begin position="187"/>
        <end position="211"/>
    </location>
</feature>
<dbReference type="SUPFAM" id="SSF47473">
    <property type="entry name" value="EF-hand"/>
    <property type="match status" value="1"/>
</dbReference>
<dbReference type="InterPro" id="IPR002048">
    <property type="entry name" value="EF_hand_dom"/>
</dbReference>
<dbReference type="Gene3D" id="1.10.238.10">
    <property type="entry name" value="EF-hand"/>
    <property type="match status" value="1"/>
</dbReference>
<sequence>ADHAKETSFAELLQDLRRVMATQSGQGVHQTEEVEGDRNEHDPATPRARNSLASPLGLRQMSPEVEGEDVLEDKENKLNVQNQTSAIASKALTPEAHEVVRKVMKQINFALSFGSRKLYGRPIQDARGFFEALDRHGNGVLDRKDIAQGFKRLDIVLPRTTLEMLVQMVDQDANGLMSVDELLQAMERSEPFTSKASEAGNSAPNSARKRP</sequence>
<dbReference type="PROSITE" id="PS50222">
    <property type="entry name" value="EF_HAND_2"/>
    <property type="match status" value="2"/>
</dbReference>
<dbReference type="CDD" id="cd00051">
    <property type="entry name" value="EFh"/>
    <property type="match status" value="1"/>
</dbReference>
<name>A0A812M8R4_SYMPI</name>
<gene>
    <name evidence="4" type="ORF">SPIL2461_LOCUS5429</name>
</gene>
<feature type="non-terminal residue" evidence="4">
    <location>
        <position position="211"/>
    </location>
</feature>
<dbReference type="Proteomes" id="UP000649617">
    <property type="component" value="Unassembled WGS sequence"/>
</dbReference>
<evidence type="ECO:0000259" key="3">
    <source>
        <dbReference type="PROSITE" id="PS50222"/>
    </source>
</evidence>